<sequence>MKWYQEALEHGIHEPHSMTLSTVGVDGTPDARILILKDVDAAGWYFASSANSMKGIQLNNNPGVALTFYWSMIGKQVRIRGTATPMDRERSAEDFLNRGPVARAIALIDKQSSILEQQHDFHAALTEQLDRLRRDPAV</sequence>
<organism evidence="6 7">
    <name type="scientific">Paenibacillus alvei</name>
    <name type="common">Bacillus alvei</name>
    <dbReference type="NCBI Taxonomy" id="44250"/>
    <lineage>
        <taxon>Bacteria</taxon>
        <taxon>Bacillati</taxon>
        <taxon>Bacillota</taxon>
        <taxon>Bacilli</taxon>
        <taxon>Bacillales</taxon>
        <taxon>Paenibacillaceae</taxon>
        <taxon>Paenibacillus</taxon>
    </lineage>
</organism>
<evidence type="ECO:0000313" key="7">
    <source>
        <dbReference type="Proteomes" id="UP001527090"/>
    </source>
</evidence>
<comment type="cofactor">
    <cofactor evidence="1">
        <name>FMN</name>
        <dbReference type="ChEBI" id="CHEBI:58210"/>
    </cofactor>
</comment>
<dbReference type="InterPro" id="IPR011576">
    <property type="entry name" value="Pyridox_Oxase_N"/>
</dbReference>
<evidence type="ECO:0000259" key="5">
    <source>
        <dbReference type="Pfam" id="PF01243"/>
    </source>
</evidence>
<proteinExistence type="predicted"/>
<accession>A0ABT4EH44</accession>
<comment type="caution">
    <text evidence="6">The sequence shown here is derived from an EMBL/GenBank/DDBJ whole genome shotgun (WGS) entry which is preliminary data.</text>
</comment>
<dbReference type="PANTHER" id="PTHR10851">
    <property type="entry name" value="PYRIDOXINE-5-PHOSPHATE OXIDASE"/>
    <property type="match status" value="1"/>
</dbReference>
<evidence type="ECO:0000256" key="2">
    <source>
        <dbReference type="ARBA" id="ARBA00022630"/>
    </source>
</evidence>
<evidence type="ECO:0000256" key="4">
    <source>
        <dbReference type="ARBA" id="ARBA00023002"/>
    </source>
</evidence>
<dbReference type="Proteomes" id="UP001527090">
    <property type="component" value="Unassembled WGS sequence"/>
</dbReference>
<reference evidence="6 7" key="1">
    <citation type="submission" date="2022-05" db="EMBL/GenBank/DDBJ databases">
        <title>Genome Sequencing of Bee-Associated Microbes.</title>
        <authorList>
            <person name="Dunlap C."/>
        </authorList>
    </citation>
    <scope>NUCLEOTIDE SEQUENCE [LARGE SCALE GENOMIC DNA]</scope>
    <source>
        <strain evidence="6 7">NRRL NRS-750</strain>
    </source>
</reference>
<name>A0ABT4EH44_PAEAL</name>
<dbReference type="InterPro" id="IPR012349">
    <property type="entry name" value="Split_barrel_FMN-bd"/>
</dbReference>
<dbReference type="PANTHER" id="PTHR10851:SF0">
    <property type="entry name" value="PYRIDOXINE-5'-PHOSPHATE OXIDASE"/>
    <property type="match status" value="1"/>
</dbReference>
<dbReference type="SUPFAM" id="SSF50475">
    <property type="entry name" value="FMN-binding split barrel"/>
    <property type="match status" value="1"/>
</dbReference>
<gene>
    <name evidence="6" type="ORF">M5X04_24130</name>
</gene>
<dbReference type="Pfam" id="PF01243">
    <property type="entry name" value="PNPOx_N"/>
    <property type="match status" value="1"/>
</dbReference>
<evidence type="ECO:0000256" key="3">
    <source>
        <dbReference type="ARBA" id="ARBA00022643"/>
    </source>
</evidence>
<dbReference type="EMBL" id="JAMDLY010000019">
    <property type="protein sequence ID" value="MCY9532400.1"/>
    <property type="molecule type" value="Genomic_DNA"/>
</dbReference>
<keyword evidence="4" id="KW-0560">Oxidoreductase</keyword>
<dbReference type="RefSeq" id="WP_231515053.1">
    <property type="nucleotide sequence ID" value="NZ_JAMDLY010000019.1"/>
</dbReference>
<keyword evidence="3" id="KW-0288">FMN</keyword>
<protein>
    <submittedName>
        <fullName evidence="6">Pyridoxamine 5'-phosphate oxidase family protein</fullName>
    </submittedName>
</protein>
<keyword evidence="7" id="KW-1185">Reference proteome</keyword>
<evidence type="ECO:0000256" key="1">
    <source>
        <dbReference type="ARBA" id="ARBA00001917"/>
    </source>
</evidence>
<dbReference type="Gene3D" id="2.30.110.10">
    <property type="entry name" value="Electron Transport, Fmn-binding Protein, Chain A"/>
    <property type="match status" value="1"/>
</dbReference>
<evidence type="ECO:0000313" key="6">
    <source>
        <dbReference type="EMBL" id="MCY9532400.1"/>
    </source>
</evidence>
<keyword evidence="2" id="KW-0285">Flavoprotein</keyword>
<feature type="domain" description="Pyridoxamine 5'-phosphate oxidase N-terminal" evidence="5">
    <location>
        <begin position="6"/>
        <end position="110"/>
    </location>
</feature>
<dbReference type="InterPro" id="IPR000659">
    <property type="entry name" value="Pyridox_Oxase"/>
</dbReference>